<proteinExistence type="predicted"/>
<dbReference type="AlphaFoldDB" id="A0A2P5CGT8"/>
<dbReference type="EMBL" id="JXTB01000132">
    <property type="protein sequence ID" value="PON60244.1"/>
    <property type="molecule type" value="Genomic_DNA"/>
</dbReference>
<gene>
    <name evidence="1" type="ORF">PanWU01x14_154160</name>
</gene>
<organism evidence="1 2">
    <name type="scientific">Parasponia andersonii</name>
    <name type="common">Sponia andersonii</name>
    <dbReference type="NCBI Taxonomy" id="3476"/>
    <lineage>
        <taxon>Eukaryota</taxon>
        <taxon>Viridiplantae</taxon>
        <taxon>Streptophyta</taxon>
        <taxon>Embryophyta</taxon>
        <taxon>Tracheophyta</taxon>
        <taxon>Spermatophyta</taxon>
        <taxon>Magnoliopsida</taxon>
        <taxon>eudicotyledons</taxon>
        <taxon>Gunneridae</taxon>
        <taxon>Pentapetalae</taxon>
        <taxon>rosids</taxon>
        <taxon>fabids</taxon>
        <taxon>Rosales</taxon>
        <taxon>Cannabaceae</taxon>
        <taxon>Parasponia</taxon>
    </lineage>
</organism>
<evidence type="ECO:0000313" key="1">
    <source>
        <dbReference type="EMBL" id="PON60244.1"/>
    </source>
</evidence>
<dbReference type="Proteomes" id="UP000237105">
    <property type="component" value="Unassembled WGS sequence"/>
</dbReference>
<evidence type="ECO:0000313" key="2">
    <source>
        <dbReference type="Proteomes" id="UP000237105"/>
    </source>
</evidence>
<name>A0A2P5CGT8_PARAD</name>
<dbReference type="OrthoDB" id="5351233at2759"/>
<protein>
    <submittedName>
        <fullName evidence="1">Uncharacterized protein</fullName>
    </submittedName>
</protein>
<comment type="caution">
    <text evidence="1">The sequence shown here is derived from an EMBL/GenBank/DDBJ whole genome shotgun (WGS) entry which is preliminary data.</text>
</comment>
<accession>A0A2P5CGT8</accession>
<dbReference type="STRING" id="3476.A0A2P5CGT8"/>
<sequence>MLSQEFENLVFSRRTELSSHSTHTITSICFHSPLTAVTNSTSLTNSYPRAINTPSGHDSATDQFPPRQPMSLANITTILPPSIHVIQQSWILDPASQMLNVKKQQIVKEQKLNPSKLQNLTEYVLYLEH</sequence>
<reference evidence="2" key="1">
    <citation type="submission" date="2016-06" db="EMBL/GenBank/DDBJ databases">
        <title>Parallel loss of symbiosis genes in relatives of nitrogen-fixing non-legume Parasponia.</title>
        <authorList>
            <person name="Van Velzen R."/>
            <person name="Holmer R."/>
            <person name="Bu F."/>
            <person name="Rutten L."/>
            <person name="Van Zeijl A."/>
            <person name="Liu W."/>
            <person name="Santuari L."/>
            <person name="Cao Q."/>
            <person name="Sharma T."/>
            <person name="Shen D."/>
            <person name="Roswanjaya Y."/>
            <person name="Wardhani T."/>
            <person name="Kalhor M.S."/>
            <person name="Jansen J."/>
            <person name="Van den Hoogen J."/>
            <person name="Gungor B."/>
            <person name="Hartog M."/>
            <person name="Hontelez J."/>
            <person name="Verver J."/>
            <person name="Yang W.-C."/>
            <person name="Schijlen E."/>
            <person name="Repin R."/>
            <person name="Schilthuizen M."/>
            <person name="Schranz E."/>
            <person name="Heidstra R."/>
            <person name="Miyata K."/>
            <person name="Fedorova E."/>
            <person name="Kohlen W."/>
            <person name="Bisseling T."/>
            <person name="Smit S."/>
            <person name="Geurts R."/>
        </authorList>
    </citation>
    <scope>NUCLEOTIDE SEQUENCE [LARGE SCALE GENOMIC DNA]</scope>
    <source>
        <strain evidence="2">cv. WU1-14</strain>
    </source>
</reference>
<keyword evidence="2" id="KW-1185">Reference proteome</keyword>